<dbReference type="OMA" id="NDHHTRM"/>
<sequence length="270" mass="29827">MQNPKTSEDSQKLVTEAKEALAAEFGTPEEQTAAQRNQARKNLNPQAETSTALQKMVATLYRVCNEHAEGATEGVTFVNPKNPTVFMEMGHNRLRVWAQAILDGTPGVDVTHPPNSPRFQWKPIKANSVLPVQISSPVSSTSIRSTTTVNHATLEIPNEVQPTPGAFDHFNNDTSPLTLTGIKRQGLMAAFLTSAMIPPNDHHTRMLIQKNCIHHWTYFCRSTMRELLGMGFAPGPARLSVDGLPIYIQFLHSLSQNDAYELPLSLNSNM</sequence>
<feature type="region of interest" description="Disordered" evidence="1">
    <location>
        <begin position="1"/>
        <end position="48"/>
    </location>
</feature>
<feature type="compositionally biased region" description="Polar residues" evidence="1">
    <location>
        <begin position="29"/>
        <end position="48"/>
    </location>
</feature>
<dbReference type="EnsemblFungi" id="PTTG_00969-t43_1">
    <property type="protein sequence ID" value="PTTG_00969-t43_1-p1"/>
    <property type="gene ID" value="PTTG_00969"/>
</dbReference>
<dbReference type="AlphaFoldDB" id="A0A0C4EJP8"/>
<evidence type="ECO:0000256" key="1">
    <source>
        <dbReference type="SAM" id="MobiDB-lite"/>
    </source>
</evidence>
<feature type="compositionally biased region" description="Basic and acidic residues" evidence="1">
    <location>
        <begin position="1"/>
        <end position="21"/>
    </location>
</feature>
<evidence type="ECO:0000313" key="2">
    <source>
        <dbReference type="EMBL" id="OAV96514.1"/>
    </source>
</evidence>
<proteinExistence type="predicted"/>
<dbReference type="OrthoDB" id="2495853at2759"/>
<gene>
    <name evidence="2" type="ORF">PTTG_00969</name>
</gene>
<reference evidence="3" key="4">
    <citation type="submission" date="2025-05" db="UniProtKB">
        <authorList>
            <consortium name="EnsemblFungi"/>
        </authorList>
    </citation>
    <scope>IDENTIFICATION</scope>
    <source>
        <strain evidence="3">isolate 1-1 / race 1 (BBBD)</strain>
    </source>
</reference>
<keyword evidence="4" id="KW-1185">Reference proteome</keyword>
<accession>A0A0C4EJP8</accession>
<dbReference type="VEuPathDB" id="FungiDB:PTTG_00969"/>
<evidence type="ECO:0000313" key="3">
    <source>
        <dbReference type="EnsemblFungi" id="PTTG_00969-t43_1-p1"/>
    </source>
</evidence>
<reference evidence="2" key="2">
    <citation type="submission" date="2016-05" db="EMBL/GenBank/DDBJ databases">
        <title>Comparative analysis highlights variable genome content of wheat rusts and divergence of the mating loci.</title>
        <authorList>
            <person name="Cuomo C.A."/>
            <person name="Bakkeren G."/>
            <person name="Szabo L."/>
            <person name="Khalil H."/>
            <person name="Joly D."/>
            <person name="Goldberg J."/>
            <person name="Young S."/>
            <person name="Zeng Q."/>
            <person name="Fellers J."/>
        </authorList>
    </citation>
    <scope>NUCLEOTIDE SEQUENCE [LARGE SCALE GENOMIC DNA]</scope>
    <source>
        <strain evidence="2">1-1 BBBD Race 1</strain>
    </source>
</reference>
<evidence type="ECO:0000313" key="4">
    <source>
        <dbReference type="Proteomes" id="UP000005240"/>
    </source>
</evidence>
<dbReference type="EMBL" id="ADAS02000019">
    <property type="protein sequence ID" value="OAV96514.1"/>
    <property type="molecule type" value="Genomic_DNA"/>
</dbReference>
<dbReference type="Proteomes" id="UP000005240">
    <property type="component" value="Unassembled WGS sequence"/>
</dbReference>
<reference evidence="2" key="1">
    <citation type="submission" date="2009-11" db="EMBL/GenBank/DDBJ databases">
        <authorList>
            <consortium name="The Broad Institute Genome Sequencing Platform"/>
            <person name="Ward D."/>
            <person name="Feldgarden M."/>
            <person name="Earl A."/>
            <person name="Young S.K."/>
            <person name="Zeng Q."/>
            <person name="Koehrsen M."/>
            <person name="Alvarado L."/>
            <person name="Berlin A."/>
            <person name="Bochicchio J."/>
            <person name="Borenstein D."/>
            <person name="Chapman S.B."/>
            <person name="Chen Z."/>
            <person name="Engels R."/>
            <person name="Freedman E."/>
            <person name="Gellesch M."/>
            <person name="Goldberg J."/>
            <person name="Griggs A."/>
            <person name="Gujja S."/>
            <person name="Heilman E."/>
            <person name="Heiman D."/>
            <person name="Hepburn T."/>
            <person name="Howarth C."/>
            <person name="Jen D."/>
            <person name="Larson L."/>
            <person name="Lewis B."/>
            <person name="Mehta T."/>
            <person name="Park D."/>
            <person name="Pearson M."/>
            <person name="Roberts A."/>
            <person name="Saif S."/>
            <person name="Shea T."/>
            <person name="Shenoy N."/>
            <person name="Sisk P."/>
            <person name="Stolte C."/>
            <person name="Sykes S."/>
            <person name="Thomson T."/>
            <person name="Walk T."/>
            <person name="White J."/>
            <person name="Yandava C."/>
            <person name="Izard J."/>
            <person name="Baranova O.V."/>
            <person name="Blanton J.M."/>
            <person name="Tanner A.C."/>
            <person name="Dewhirst F.E."/>
            <person name="Haas B."/>
            <person name="Nusbaum C."/>
            <person name="Birren B."/>
        </authorList>
    </citation>
    <scope>NUCLEOTIDE SEQUENCE [LARGE SCALE GENOMIC DNA]</scope>
    <source>
        <strain evidence="2">1-1 BBBD Race 1</strain>
    </source>
</reference>
<reference evidence="3 4" key="3">
    <citation type="journal article" date="2017" name="G3 (Bethesda)">
        <title>Comparative analysis highlights variable genome content of wheat rusts and divergence of the mating loci.</title>
        <authorList>
            <person name="Cuomo C.A."/>
            <person name="Bakkeren G."/>
            <person name="Khalil H.B."/>
            <person name="Panwar V."/>
            <person name="Joly D."/>
            <person name="Linning R."/>
            <person name="Sakthikumar S."/>
            <person name="Song X."/>
            <person name="Adiconis X."/>
            <person name="Fan L."/>
            <person name="Goldberg J.M."/>
            <person name="Levin J.Z."/>
            <person name="Young S."/>
            <person name="Zeng Q."/>
            <person name="Anikster Y."/>
            <person name="Bruce M."/>
            <person name="Wang M."/>
            <person name="Yin C."/>
            <person name="McCallum B."/>
            <person name="Szabo L.J."/>
            <person name="Hulbert S."/>
            <person name="Chen X."/>
            <person name="Fellers J.P."/>
        </authorList>
    </citation>
    <scope>NUCLEOTIDE SEQUENCE</scope>
    <source>
        <strain evidence="4">Isolate 1-1 / race 1 (BBBD)</strain>
        <strain evidence="3">isolate 1-1 / race 1 (BBBD)</strain>
    </source>
</reference>
<organism evidence="2">
    <name type="scientific">Puccinia triticina (isolate 1-1 / race 1 (BBBD))</name>
    <name type="common">Brown leaf rust fungus</name>
    <dbReference type="NCBI Taxonomy" id="630390"/>
    <lineage>
        <taxon>Eukaryota</taxon>
        <taxon>Fungi</taxon>
        <taxon>Dikarya</taxon>
        <taxon>Basidiomycota</taxon>
        <taxon>Pucciniomycotina</taxon>
        <taxon>Pucciniomycetes</taxon>
        <taxon>Pucciniales</taxon>
        <taxon>Pucciniaceae</taxon>
        <taxon>Puccinia</taxon>
    </lineage>
</organism>
<protein>
    <submittedName>
        <fullName evidence="2 3">Uncharacterized protein</fullName>
    </submittedName>
</protein>
<name>A0A0C4EJP8_PUCT1</name>